<evidence type="ECO:0000313" key="2">
    <source>
        <dbReference type="Proteomes" id="UP001597120"/>
    </source>
</evidence>
<gene>
    <name evidence="1" type="ORF">ACFQ03_10530</name>
</gene>
<keyword evidence="2" id="KW-1185">Reference proteome</keyword>
<dbReference type="Proteomes" id="UP001597120">
    <property type="component" value="Unassembled WGS sequence"/>
</dbReference>
<accession>A0ABW3D807</accession>
<organism evidence="1 2">
    <name type="scientific">Paenibacillus residui</name>
    <dbReference type="NCBI Taxonomy" id="629724"/>
    <lineage>
        <taxon>Bacteria</taxon>
        <taxon>Bacillati</taxon>
        <taxon>Bacillota</taxon>
        <taxon>Bacilli</taxon>
        <taxon>Bacillales</taxon>
        <taxon>Paenibacillaceae</taxon>
        <taxon>Paenibacillus</taxon>
    </lineage>
</organism>
<sequence>MGVKFGREYEEIIEELTGAMSGVRNCNELFEMSEEDWREMDEQERKDCITTLADDIFYGLGAEPTMSFGSCQIVYDRDNHLIKIAAEEKVVHIIRLI</sequence>
<evidence type="ECO:0000313" key="1">
    <source>
        <dbReference type="EMBL" id="MFD0869587.1"/>
    </source>
</evidence>
<dbReference type="RefSeq" id="WP_144934687.1">
    <property type="nucleotide sequence ID" value="NZ_JBHTIU010000031.1"/>
</dbReference>
<name>A0ABW3D807_9BACL</name>
<protein>
    <submittedName>
        <fullName evidence="1">Uncharacterized protein</fullName>
    </submittedName>
</protein>
<proteinExistence type="predicted"/>
<reference evidence="2" key="1">
    <citation type="journal article" date="2019" name="Int. J. Syst. Evol. Microbiol.">
        <title>The Global Catalogue of Microorganisms (GCM) 10K type strain sequencing project: providing services to taxonomists for standard genome sequencing and annotation.</title>
        <authorList>
            <consortium name="The Broad Institute Genomics Platform"/>
            <consortium name="The Broad Institute Genome Sequencing Center for Infectious Disease"/>
            <person name="Wu L."/>
            <person name="Ma J."/>
        </authorList>
    </citation>
    <scope>NUCLEOTIDE SEQUENCE [LARGE SCALE GENOMIC DNA]</scope>
    <source>
        <strain evidence="2">CCUG 57263</strain>
    </source>
</reference>
<comment type="caution">
    <text evidence="1">The sequence shown here is derived from an EMBL/GenBank/DDBJ whole genome shotgun (WGS) entry which is preliminary data.</text>
</comment>
<dbReference type="EMBL" id="JBHTIU010000031">
    <property type="protein sequence ID" value="MFD0869587.1"/>
    <property type="molecule type" value="Genomic_DNA"/>
</dbReference>